<protein>
    <recommendedName>
        <fullName evidence="1">LysM domain-containing protein</fullName>
    </recommendedName>
</protein>
<dbReference type="SUPFAM" id="SSF54106">
    <property type="entry name" value="LysM domain"/>
    <property type="match status" value="1"/>
</dbReference>
<evidence type="ECO:0000259" key="1">
    <source>
        <dbReference type="PROSITE" id="PS51782"/>
    </source>
</evidence>
<proteinExistence type="predicted"/>
<evidence type="ECO:0000313" key="2">
    <source>
        <dbReference type="EMBL" id="EKD29278.1"/>
    </source>
</evidence>
<name>K1YA19_9BACT</name>
<dbReference type="AlphaFoldDB" id="K1YA19"/>
<gene>
    <name evidence="2" type="ORF">ACD_78C00458G0005</name>
</gene>
<dbReference type="InterPro" id="IPR018392">
    <property type="entry name" value="LysM"/>
</dbReference>
<accession>K1YA19</accession>
<dbReference type="InterPro" id="IPR036779">
    <property type="entry name" value="LysM_dom_sf"/>
</dbReference>
<dbReference type="PROSITE" id="PS51782">
    <property type="entry name" value="LYSM"/>
    <property type="match status" value="1"/>
</dbReference>
<dbReference type="SMART" id="SM00257">
    <property type="entry name" value="LysM"/>
    <property type="match status" value="1"/>
</dbReference>
<feature type="domain" description="LysM" evidence="1">
    <location>
        <begin position="83"/>
        <end position="128"/>
    </location>
</feature>
<organism evidence="2">
    <name type="scientific">uncultured bacterium</name>
    <name type="common">gcode 4</name>
    <dbReference type="NCBI Taxonomy" id="1234023"/>
    <lineage>
        <taxon>Bacteria</taxon>
        <taxon>environmental samples</taxon>
    </lineage>
</organism>
<dbReference type="EMBL" id="AMFJ01034458">
    <property type="protein sequence ID" value="EKD29278.1"/>
    <property type="molecule type" value="Genomic_DNA"/>
</dbReference>
<comment type="caution">
    <text evidence="2">The sequence shown here is derived from an EMBL/GenBank/DDBJ whole genome shotgun (WGS) entry which is preliminary data.</text>
</comment>
<reference evidence="2" key="1">
    <citation type="journal article" date="2012" name="Science">
        <title>Fermentation, hydrogen, and sulfur metabolism in multiple uncultivated bacterial phyla.</title>
        <authorList>
            <person name="Wrighton K.C."/>
            <person name="Thomas B.C."/>
            <person name="Sharon I."/>
            <person name="Miller C.S."/>
            <person name="Castelle C.J."/>
            <person name="VerBerkmoes N.C."/>
            <person name="Wilkins M.J."/>
            <person name="Hettich R.L."/>
            <person name="Lipton M.S."/>
            <person name="Williams K.H."/>
            <person name="Long P.E."/>
            <person name="Banfield J.F."/>
        </authorList>
    </citation>
    <scope>NUCLEOTIDE SEQUENCE [LARGE SCALE GENOMIC DNA]</scope>
</reference>
<dbReference type="CDD" id="cd00118">
    <property type="entry name" value="LysM"/>
    <property type="match status" value="1"/>
</dbReference>
<dbReference type="Gene3D" id="3.10.350.10">
    <property type="entry name" value="LysM domain"/>
    <property type="match status" value="1"/>
</dbReference>
<sequence length="804" mass="91947">MNTSPQFHTPAPKTQEPLRTSHSWVSKLSAVVSIATMLNVVVPAPISPSTRNLMDDTVGKAMTFVPPTQKTEVNAPKSHNILVKYTIQPGDTISTLACVFWVKKADLLKYNPQITDEDYIRAEDILIVPNPSRNIAKCTVQWDKAQEKTPQNIQTVTDTKEIQPLQMSREVRKAFLADDENILLLAKYVKNYYPKNFDSIKASSQSKKEKHEAYFALYEHDYNTFQKRVYVQEIKESHLDTKTAQNTEKLLEKAGYTATAKDYLRAKSHVESSGGLYTESIKEAQKLIKLWNEAKLKGTRWVYNKKITEAVDTALSQIVWDKNDIWPHGITPNWVRNEIEKGWNPGCELKLIDDFDGLKWKVRDILAGAVKNNLSQEQIAHQLTLIDSRFDSKIMWEAVLFSFNRICTRFMKKWISTKQAVKQAHITYNWRGPRAEKYAQKMHMTLSLMSALNKAQSGLVAKNTAPIKLENRDTTPVKHGIIHTYGIDPKKVKVGKVETNPITGNTLCAKTAYEGLIASGADPKKVERNDAIKLLRKWQKGSKGVTFTKKHDLKDYLVSQAKEHQKILWDMVMNTSDWHRAYSFFWTDEKLYISDWYRGDKKKPMLFDDYMKKNWGKSFTKVIVNARVWKIHNPDAQFVVKQKQPTPMPIIMASAPAEKANVSYMVHSNGTINLSQNVSTSVVKLTGTVVGGDNHLHTDVDSGDDKMLFPALSSARIRNRIDLIRAQIDILLSNVSDPVVKERIEKKLGENPAWTMTQNIQLQKKRYMKWWNVQALKNAKWLYALLIMCEQELAKMPAFNKMAA</sequence>